<feature type="transmembrane region" description="Helical" evidence="9">
    <location>
        <begin position="713"/>
        <end position="731"/>
    </location>
</feature>
<dbReference type="NCBIfam" id="NF001952">
    <property type="entry name" value="PRK00733.1-4"/>
    <property type="match status" value="1"/>
</dbReference>
<feature type="transmembrane region" description="Helical" evidence="9">
    <location>
        <begin position="147"/>
        <end position="173"/>
    </location>
</feature>
<gene>
    <name evidence="9" type="primary">hppA</name>
    <name evidence="11" type="ORF">SAMN04489713_12114</name>
</gene>
<dbReference type="InParanoid" id="A0A1I5V888"/>
<feature type="transmembrane region" description="Helical" evidence="9">
    <location>
        <begin position="251"/>
        <end position="269"/>
    </location>
</feature>
<feature type="transmembrane region" description="Helical" evidence="9">
    <location>
        <begin position="737"/>
        <end position="755"/>
    </location>
</feature>
<evidence type="ECO:0000313" key="12">
    <source>
        <dbReference type="Proteomes" id="UP000183413"/>
    </source>
</evidence>
<dbReference type="PANTHER" id="PTHR31998">
    <property type="entry name" value="K(+)-INSENSITIVE PYROPHOSPHATE-ENERGIZED PROTON PUMP"/>
    <property type="match status" value="1"/>
</dbReference>
<organism evidence="11 12">
    <name type="scientific">Actinomadura madurae</name>
    <dbReference type="NCBI Taxonomy" id="1993"/>
    <lineage>
        <taxon>Bacteria</taxon>
        <taxon>Bacillati</taxon>
        <taxon>Actinomycetota</taxon>
        <taxon>Actinomycetes</taxon>
        <taxon>Streptosporangiales</taxon>
        <taxon>Thermomonosporaceae</taxon>
        <taxon>Actinomadura</taxon>
    </lineage>
</organism>
<comment type="cofactor">
    <cofactor evidence="9">
        <name>Mg(2+)</name>
        <dbReference type="ChEBI" id="CHEBI:18420"/>
    </cofactor>
</comment>
<comment type="similarity">
    <text evidence="9">Belongs to the H(+)-translocating pyrophosphatase (TC 3.A.10) family. K(+)-insensitive subfamily.</text>
</comment>
<dbReference type="GO" id="GO:0012505">
    <property type="term" value="C:endomembrane system"/>
    <property type="evidence" value="ECO:0007669"/>
    <property type="project" value="UniProtKB-SubCell"/>
</dbReference>
<dbReference type="AlphaFoldDB" id="A0A1I5V888"/>
<feature type="transmembrane region" description="Helical" evidence="9">
    <location>
        <begin position="185"/>
        <end position="203"/>
    </location>
</feature>
<dbReference type="GO" id="GO:0000287">
    <property type="term" value="F:magnesium ion binding"/>
    <property type="evidence" value="ECO:0007669"/>
    <property type="project" value="UniProtKB-UniRule"/>
</dbReference>
<feature type="transmembrane region" description="Helical" evidence="9">
    <location>
        <begin position="645"/>
        <end position="664"/>
    </location>
</feature>
<dbReference type="GO" id="GO:0004427">
    <property type="term" value="F:inorganic diphosphate phosphatase activity"/>
    <property type="evidence" value="ECO:0007669"/>
    <property type="project" value="UniProtKB-UniRule"/>
</dbReference>
<feature type="region of interest" description="Disordered" evidence="10">
    <location>
        <begin position="762"/>
        <end position="834"/>
    </location>
</feature>
<name>A0A1I5V888_9ACTN</name>
<feature type="transmembrane region" description="Helical" evidence="9">
    <location>
        <begin position="355"/>
        <end position="379"/>
    </location>
</feature>
<evidence type="ECO:0000256" key="7">
    <source>
        <dbReference type="ARBA" id="ARBA00023065"/>
    </source>
</evidence>
<dbReference type="NCBIfam" id="NF001960">
    <property type="entry name" value="PRK00733.3-5"/>
    <property type="match status" value="1"/>
</dbReference>
<evidence type="ECO:0000256" key="10">
    <source>
        <dbReference type="SAM" id="MobiDB-lite"/>
    </source>
</evidence>
<dbReference type="Pfam" id="PF03030">
    <property type="entry name" value="H_PPase"/>
    <property type="match status" value="1"/>
</dbReference>
<dbReference type="RefSeq" id="WP_083598430.1">
    <property type="nucleotide sequence ID" value="NZ_FOVH01000021.1"/>
</dbReference>
<comment type="function">
    <text evidence="9">Proton pump that utilizes the energy of pyrophosphate hydrolysis as the driving force for proton movement across the membrane. Generates a proton motive force.</text>
</comment>
<feature type="transmembrane region" description="Helical" evidence="9">
    <location>
        <begin position="436"/>
        <end position="456"/>
    </location>
</feature>
<dbReference type="STRING" id="1993.SAMN04489713_12114"/>
<evidence type="ECO:0000256" key="3">
    <source>
        <dbReference type="ARBA" id="ARBA00022692"/>
    </source>
</evidence>
<feature type="transmembrane region" description="Helical" evidence="9">
    <location>
        <begin position="275"/>
        <end position="296"/>
    </location>
</feature>
<dbReference type="eggNOG" id="COG3808">
    <property type="taxonomic scope" value="Bacteria"/>
</dbReference>
<comment type="catalytic activity">
    <reaction evidence="9">
        <text>diphosphate + H2O + H(+)(in) = 2 phosphate + 2 H(+)(out)</text>
        <dbReference type="Rhea" id="RHEA:13973"/>
        <dbReference type="ChEBI" id="CHEBI:15377"/>
        <dbReference type="ChEBI" id="CHEBI:15378"/>
        <dbReference type="ChEBI" id="CHEBI:33019"/>
        <dbReference type="ChEBI" id="CHEBI:43474"/>
        <dbReference type="EC" id="7.1.3.1"/>
    </reaction>
</comment>
<evidence type="ECO:0000256" key="2">
    <source>
        <dbReference type="ARBA" id="ARBA00022448"/>
    </source>
</evidence>
<feature type="transmembrane region" description="Helical" evidence="9">
    <location>
        <begin position="498"/>
        <end position="519"/>
    </location>
</feature>
<feature type="transmembrane region" description="Helical" evidence="9">
    <location>
        <begin position="105"/>
        <end position="126"/>
    </location>
</feature>
<keyword evidence="5 9" id="KW-1278">Translocase</keyword>
<dbReference type="NCBIfam" id="TIGR01104">
    <property type="entry name" value="V_PPase"/>
    <property type="match status" value="1"/>
</dbReference>
<evidence type="ECO:0000256" key="4">
    <source>
        <dbReference type="ARBA" id="ARBA00022842"/>
    </source>
</evidence>
<evidence type="ECO:0000313" key="11">
    <source>
        <dbReference type="EMBL" id="SFQ03156.1"/>
    </source>
</evidence>
<protein>
    <recommendedName>
        <fullName evidence="9">K(+)-insensitive pyrophosphate-energized proton pump</fullName>
        <ecNumber evidence="9">7.1.3.1</ecNumber>
    </recommendedName>
    <alternativeName>
        <fullName evidence="9">Membrane-bound proton-translocating pyrophosphatase</fullName>
    </alternativeName>
    <alternativeName>
        <fullName evidence="9">Pyrophosphate-energized inorganic pyrophosphatase</fullName>
        <shortName evidence="9">H(+)-PPase</shortName>
    </alternativeName>
</protein>
<dbReference type="EMBL" id="FOVH01000021">
    <property type="protein sequence ID" value="SFQ03156.1"/>
    <property type="molecule type" value="Genomic_DNA"/>
</dbReference>
<dbReference type="EC" id="7.1.3.1" evidence="9"/>
<dbReference type="GO" id="GO:0005886">
    <property type="term" value="C:plasma membrane"/>
    <property type="evidence" value="ECO:0007669"/>
    <property type="project" value="UniProtKB-SubCell"/>
</dbReference>
<dbReference type="InterPro" id="IPR004131">
    <property type="entry name" value="PPase-energised_H-pump"/>
</dbReference>
<feature type="compositionally biased region" description="Low complexity" evidence="10">
    <location>
        <begin position="814"/>
        <end position="834"/>
    </location>
</feature>
<evidence type="ECO:0000256" key="9">
    <source>
        <dbReference type="HAMAP-Rule" id="MF_01129"/>
    </source>
</evidence>
<keyword evidence="2 9" id="KW-0813">Transport</keyword>
<comment type="subcellular location">
    <subcellularLocation>
        <location evidence="9">Cell membrane</location>
        <topology evidence="9">Multi-pass membrane protein</topology>
    </subcellularLocation>
    <subcellularLocation>
        <location evidence="1">Endomembrane system</location>
        <topology evidence="1">Multi-pass membrane protein</topology>
    </subcellularLocation>
</comment>
<proteinExistence type="inferred from homology"/>
<feature type="transmembrane region" description="Helical" evidence="9">
    <location>
        <begin position="554"/>
        <end position="576"/>
    </location>
</feature>
<evidence type="ECO:0000256" key="6">
    <source>
        <dbReference type="ARBA" id="ARBA00022989"/>
    </source>
</evidence>
<comment type="caution">
    <text evidence="9">Lacks conserved residue(s) required for the propagation of feature annotation.</text>
</comment>
<reference evidence="11 12" key="1">
    <citation type="submission" date="2016-10" db="EMBL/GenBank/DDBJ databases">
        <authorList>
            <person name="de Groot N.N."/>
        </authorList>
    </citation>
    <scope>NUCLEOTIDE SEQUENCE [LARGE SCALE GENOMIC DNA]</scope>
    <source>
        <strain evidence="11 12">DSM 43067</strain>
    </source>
</reference>
<keyword evidence="8 9" id="KW-0472">Membrane</keyword>
<keyword evidence="4 9" id="KW-0460">Magnesium</keyword>
<sequence length="834" mass="84118">MSGFSLSSPASAEVDLGGGDLSLVVVVAVIALLALAVAAGLVRDVLAAGQGTDKMQEIARAVQVGASAYLKRQFRTVAVFVVLIPLVLLLLPADSTGERIGRSVFFVIGALFSAVTGFTGMWLAVRGNVRVAAAAREQGGEKTAMRIAFRTGGVAGMFTVGLGLFGAAVVVLAYQGEAPKVLEGFGFGAALLAMFMRVGGGIFTKAADVGADLVGKVEQGIPEDDPRNAATIADNVGDNVGDCAGMAADLFESYAVTLVAALILGTAAFGNEGLVFPLIVPMIGVITAVIGIFAVAPRTGDRSGMTAINRGFFISAGISAVLVAIAAFTYLPSSFADLSNVTDAEIRGLDADPRWVALGSVLIGIVLASAIQLLTGYFTETNRRPVKEVTGSARTGPATVILSGISLGLESAVYTALVIGGAVYGAFLLGFGNTTVALFAVAMAGTGLLTTVGVIVSMDTFGPVSDNAQGIAEMSGDVQGEAASVLERLDAVGNTTKAITKGIAIATAVLAATALFGSFRTTVIAALSDASQSAKDAIGDEFLAFNLSIASPNVLIGLIVGAAVVFLFSGLAIMAVGRAAGRVVVEVREQFRTKPGIMDYTEKPDYDRVVDICTRDAQRELATPGLLAIMTPIAVGFALGYAPLGAFLGGAIAAGVLMAVFLSNSGGAWDNAKKLVEEGHLGGKGSEAHEATVIGDTVGDPFKDTAGPAINPLIKVMNLVALLIADAVVTYAGNTLLRVVVTVLSVAVIVAAIVISKRRADPIGEPPAEPAVEGGSPEATESGEAKGGAIEEGPEEAIVGAEGAAGGVGGRPPSKGAVGAEGAESGSEEPSGKS</sequence>
<feature type="transmembrane region" description="Helical" evidence="9">
    <location>
        <begin position="400"/>
        <end position="424"/>
    </location>
</feature>
<feature type="transmembrane region" description="Helical" evidence="9">
    <location>
        <begin position="21"/>
        <end position="42"/>
    </location>
</feature>
<keyword evidence="7 9" id="KW-0406">Ion transport</keyword>
<keyword evidence="3 9" id="KW-0812">Transmembrane</keyword>
<keyword evidence="9" id="KW-0375">Hydrogen ion transport</keyword>
<comment type="subunit">
    <text evidence="9">Homodimer.</text>
</comment>
<dbReference type="GO" id="GO:0009678">
    <property type="term" value="F:diphosphate hydrolysis-driven proton transmembrane transporter activity"/>
    <property type="evidence" value="ECO:0007669"/>
    <property type="project" value="UniProtKB-UniRule"/>
</dbReference>
<accession>A0A1I5V888</accession>
<keyword evidence="9" id="KW-1003">Cell membrane</keyword>
<feature type="site" description="Determinant of potassium independence" evidence="9">
    <location>
        <position position="497"/>
    </location>
</feature>
<feature type="transmembrane region" description="Helical" evidence="9">
    <location>
        <begin position="308"/>
        <end position="331"/>
    </location>
</feature>
<dbReference type="PIRSF" id="PIRSF001265">
    <property type="entry name" value="H+-PPase"/>
    <property type="match status" value="1"/>
</dbReference>
<keyword evidence="12" id="KW-1185">Reference proteome</keyword>
<evidence type="ECO:0000256" key="1">
    <source>
        <dbReference type="ARBA" id="ARBA00004127"/>
    </source>
</evidence>
<dbReference type="HAMAP" id="MF_01129">
    <property type="entry name" value="PPase_energized_pump"/>
    <property type="match status" value="1"/>
</dbReference>
<feature type="transmembrane region" description="Helical" evidence="9">
    <location>
        <begin position="74"/>
        <end position="93"/>
    </location>
</feature>
<evidence type="ECO:0000256" key="5">
    <source>
        <dbReference type="ARBA" id="ARBA00022967"/>
    </source>
</evidence>
<keyword evidence="6 9" id="KW-1133">Transmembrane helix</keyword>
<evidence type="ECO:0000256" key="8">
    <source>
        <dbReference type="ARBA" id="ARBA00023136"/>
    </source>
</evidence>
<dbReference type="Proteomes" id="UP000183413">
    <property type="component" value="Unassembled WGS sequence"/>
</dbReference>